<evidence type="ECO:0000313" key="2">
    <source>
        <dbReference type="EMBL" id="MEY8038262.1"/>
    </source>
</evidence>
<reference evidence="2 3" key="1">
    <citation type="submission" date="2024-08" db="EMBL/GenBank/DDBJ databases">
        <title>Genome mining of Saccharopolyspora cebuensis PGLac3 from Nigerian medicinal plant.</title>
        <authorList>
            <person name="Ezeobiora C.E."/>
            <person name="Igbokwe N.H."/>
            <person name="Amin D.H."/>
            <person name="Mendie U.E."/>
        </authorList>
    </citation>
    <scope>NUCLEOTIDE SEQUENCE [LARGE SCALE GENOMIC DNA]</scope>
    <source>
        <strain evidence="2 3">PGLac3</strain>
    </source>
</reference>
<organism evidence="2 3">
    <name type="scientific">Saccharopolyspora cebuensis</name>
    <dbReference type="NCBI Taxonomy" id="418759"/>
    <lineage>
        <taxon>Bacteria</taxon>
        <taxon>Bacillati</taxon>
        <taxon>Actinomycetota</taxon>
        <taxon>Actinomycetes</taxon>
        <taxon>Pseudonocardiales</taxon>
        <taxon>Pseudonocardiaceae</taxon>
        <taxon>Saccharopolyspora</taxon>
    </lineage>
</organism>
<comment type="caution">
    <text evidence="2">The sequence shown here is derived from an EMBL/GenBank/DDBJ whole genome shotgun (WGS) entry which is preliminary data.</text>
</comment>
<dbReference type="RefSeq" id="WP_345356097.1">
    <property type="nucleotide sequence ID" value="NZ_BAABII010000002.1"/>
</dbReference>
<dbReference type="EMBL" id="JBGEHV010000003">
    <property type="protein sequence ID" value="MEY8038262.1"/>
    <property type="molecule type" value="Genomic_DNA"/>
</dbReference>
<evidence type="ECO:0008006" key="4">
    <source>
        <dbReference type="Google" id="ProtNLM"/>
    </source>
</evidence>
<keyword evidence="1" id="KW-0732">Signal</keyword>
<sequence>MLKKAAIVGGAAAGMLALAPMAHADSAGNDGVNILNDLNINAVPINLCGNNVAILGVIVPVASPQTSDCNNSPIVDHPHVDK</sequence>
<protein>
    <recommendedName>
        <fullName evidence="4">Small secreted domain</fullName>
    </recommendedName>
</protein>
<accession>A0ABV4CDV2</accession>
<proteinExistence type="predicted"/>
<feature type="chain" id="PRO_5046043690" description="Small secreted domain" evidence="1">
    <location>
        <begin position="25"/>
        <end position="82"/>
    </location>
</feature>
<feature type="signal peptide" evidence="1">
    <location>
        <begin position="1"/>
        <end position="24"/>
    </location>
</feature>
<evidence type="ECO:0000313" key="3">
    <source>
        <dbReference type="Proteomes" id="UP001564626"/>
    </source>
</evidence>
<dbReference type="Proteomes" id="UP001564626">
    <property type="component" value="Unassembled WGS sequence"/>
</dbReference>
<gene>
    <name evidence="2" type="ORF">AB8O55_02525</name>
</gene>
<name>A0ABV4CDV2_9PSEU</name>
<evidence type="ECO:0000256" key="1">
    <source>
        <dbReference type="SAM" id="SignalP"/>
    </source>
</evidence>
<keyword evidence="3" id="KW-1185">Reference proteome</keyword>